<keyword evidence="3 9" id="KW-1003">Cell membrane</keyword>
<keyword evidence="6 9" id="KW-1133">Transmembrane helix</keyword>
<evidence type="ECO:0000256" key="2">
    <source>
        <dbReference type="ARBA" id="ARBA00022448"/>
    </source>
</evidence>
<comment type="similarity">
    <text evidence="9">Belongs to the TatA/E family.</text>
</comment>
<name>A0ABP8WNS1_9ACTN</name>
<evidence type="ECO:0000313" key="12">
    <source>
        <dbReference type="Proteomes" id="UP001500621"/>
    </source>
</evidence>
<dbReference type="PANTHER" id="PTHR42982:SF8">
    <property type="entry name" value="SEC-INDEPENDENT PROTEIN TRANSLOCASE PROTEIN TATA"/>
    <property type="match status" value="1"/>
</dbReference>
<evidence type="ECO:0000313" key="11">
    <source>
        <dbReference type="EMBL" id="GAA4692129.1"/>
    </source>
</evidence>
<gene>
    <name evidence="9" type="primary">tatA</name>
    <name evidence="11" type="ORF">GCM10023226_32570</name>
</gene>
<keyword evidence="8 9" id="KW-0472">Membrane</keyword>
<evidence type="ECO:0000256" key="5">
    <source>
        <dbReference type="ARBA" id="ARBA00022927"/>
    </source>
</evidence>
<keyword evidence="5 9" id="KW-0653">Protein transport</keyword>
<evidence type="ECO:0000256" key="9">
    <source>
        <dbReference type="HAMAP-Rule" id="MF_00236"/>
    </source>
</evidence>
<dbReference type="EMBL" id="BAABIM010000003">
    <property type="protein sequence ID" value="GAA4692129.1"/>
    <property type="molecule type" value="Genomic_DNA"/>
</dbReference>
<organism evidence="11 12">
    <name type="scientific">Nocardioides nanhaiensis</name>
    <dbReference type="NCBI Taxonomy" id="1476871"/>
    <lineage>
        <taxon>Bacteria</taxon>
        <taxon>Bacillati</taxon>
        <taxon>Actinomycetota</taxon>
        <taxon>Actinomycetes</taxon>
        <taxon>Propionibacteriales</taxon>
        <taxon>Nocardioidaceae</taxon>
        <taxon>Nocardioides</taxon>
    </lineage>
</organism>
<evidence type="ECO:0000256" key="7">
    <source>
        <dbReference type="ARBA" id="ARBA00023010"/>
    </source>
</evidence>
<protein>
    <recommendedName>
        <fullName evidence="9">Sec-independent protein translocase protein TatA</fullName>
    </recommendedName>
</protein>
<comment type="subcellular location">
    <subcellularLocation>
        <location evidence="1 9">Cell membrane</location>
        <topology evidence="1 9">Single-pass membrane protein</topology>
    </subcellularLocation>
</comment>
<keyword evidence="7 9" id="KW-0811">Translocation</keyword>
<proteinExistence type="inferred from homology"/>
<dbReference type="PANTHER" id="PTHR42982">
    <property type="entry name" value="SEC-INDEPENDENT PROTEIN TRANSLOCASE PROTEIN TATA"/>
    <property type="match status" value="1"/>
</dbReference>
<comment type="function">
    <text evidence="9">Part of the twin-arginine translocation (Tat) system that transports large folded proteins containing a characteristic twin-arginine motif in their signal peptide across membranes. TatA could form the protein-conducting channel of the Tat system.</text>
</comment>
<dbReference type="RefSeq" id="WP_345267763.1">
    <property type="nucleotide sequence ID" value="NZ_BAABIM010000003.1"/>
</dbReference>
<keyword evidence="4 9" id="KW-0812">Transmembrane</keyword>
<feature type="region of interest" description="Disordered" evidence="10">
    <location>
        <begin position="48"/>
        <end position="98"/>
    </location>
</feature>
<dbReference type="HAMAP" id="MF_00236">
    <property type="entry name" value="TatA_E"/>
    <property type="match status" value="1"/>
</dbReference>
<evidence type="ECO:0000256" key="10">
    <source>
        <dbReference type="SAM" id="MobiDB-lite"/>
    </source>
</evidence>
<evidence type="ECO:0000256" key="3">
    <source>
        <dbReference type="ARBA" id="ARBA00022475"/>
    </source>
</evidence>
<evidence type="ECO:0000256" key="6">
    <source>
        <dbReference type="ARBA" id="ARBA00022989"/>
    </source>
</evidence>
<keyword evidence="12" id="KW-1185">Reference proteome</keyword>
<feature type="transmembrane region" description="Helical" evidence="9">
    <location>
        <begin position="12"/>
        <end position="29"/>
    </location>
</feature>
<keyword evidence="2 9" id="KW-0813">Transport</keyword>
<accession>A0ABP8WNS1</accession>
<comment type="subunit">
    <text evidence="9">The Tat system comprises two distinct complexes: a TatABC complex, containing multiple copies of TatA, TatB and TatC subunits, and a separate TatA complex, containing only TatA subunits. Substrates initially bind to the TatABC complex, which probably triggers association of the separate TatA complex to form the active translocon.</text>
</comment>
<sequence>MNINPMLGMPQGAEWLVILAVVILIFGASKLPELARGTGQALKIFKNETKGLRDDDKDESSTATLPPTSELPAAPVDPAAPVTPAAPPAPEQRRDTTP</sequence>
<evidence type="ECO:0000256" key="1">
    <source>
        <dbReference type="ARBA" id="ARBA00004162"/>
    </source>
</evidence>
<dbReference type="NCBIfam" id="TIGR01411">
    <property type="entry name" value="tatAE"/>
    <property type="match status" value="1"/>
</dbReference>
<dbReference type="InterPro" id="IPR003369">
    <property type="entry name" value="TatA/B/E"/>
</dbReference>
<comment type="caution">
    <text evidence="11">The sequence shown here is derived from an EMBL/GenBank/DDBJ whole genome shotgun (WGS) entry which is preliminary data.</text>
</comment>
<dbReference type="Pfam" id="PF02416">
    <property type="entry name" value="TatA_B_E"/>
    <property type="match status" value="1"/>
</dbReference>
<dbReference type="Proteomes" id="UP001500621">
    <property type="component" value="Unassembled WGS sequence"/>
</dbReference>
<dbReference type="InterPro" id="IPR006312">
    <property type="entry name" value="TatA/E"/>
</dbReference>
<dbReference type="Gene3D" id="1.20.5.3310">
    <property type="match status" value="1"/>
</dbReference>
<evidence type="ECO:0000256" key="8">
    <source>
        <dbReference type="ARBA" id="ARBA00023136"/>
    </source>
</evidence>
<feature type="compositionally biased region" description="Low complexity" evidence="10">
    <location>
        <begin position="72"/>
        <end position="83"/>
    </location>
</feature>
<evidence type="ECO:0000256" key="4">
    <source>
        <dbReference type="ARBA" id="ARBA00022692"/>
    </source>
</evidence>
<reference evidence="12" key="1">
    <citation type="journal article" date="2019" name="Int. J. Syst. Evol. Microbiol.">
        <title>The Global Catalogue of Microorganisms (GCM) 10K type strain sequencing project: providing services to taxonomists for standard genome sequencing and annotation.</title>
        <authorList>
            <consortium name="The Broad Institute Genomics Platform"/>
            <consortium name="The Broad Institute Genome Sequencing Center for Infectious Disease"/>
            <person name="Wu L."/>
            <person name="Ma J."/>
        </authorList>
    </citation>
    <scope>NUCLEOTIDE SEQUENCE [LARGE SCALE GENOMIC DNA]</scope>
    <source>
        <strain evidence="12">JCM 18127</strain>
    </source>
</reference>